<evidence type="ECO:0000313" key="3">
    <source>
        <dbReference type="EMBL" id="MBA5628948.1"/>
    </source>
</evidence>
<name>A0A838ZI84_9FLAO</name>
<dbReference type="AlphaFoldDB" id="A0A838ZI84"/>
<dbReference type="Proteomes" id="UP000552241">
    <property type="component" value="Unassembled WGS sequence"/>
</dbReference>
<keyword evidence="4" id="KW-1185">Reference proteome</keyword>
<proteinExistence type="inferred from homology"/>
<comment type="caution">
    <text evidence="3">The sequence shown here is derived from an EMBL/GenBank/DDBJ whole genome shotgun (WGS) entry which is preliminary data.</text>
</comment>
<dbReference type="RefSeq" id="WP_182042523.1">
    <property type="nucleotide sequence ID" value="NZ_JACDZE010000001.1"/>
</dbReference>
<reference evidence="3 4" key="1">
    <citation type="submission" date="2020-07" db="EMBL/GenBank/DDBJ databases">
        <title>Moheibacter lacus sp. nov., a member of the family Flavobacteriaceae isolated from freshwater lake sediment.</title>
        <authorList>
            <person name="Liu Y."/>
        </authorList>
    </citation>
    <scope>NUCLEOTIDE SEQUENCE [LARGE SCALE GENOMIC DNA]</scope>
    <source>
        <strain evidence="3 4">BDHS18</strain>
    </source>
</reference>
<dbReference type="InterPro" id="IPR050190">
    <property type="entry name" value="UPF0213_domain"/>
</dbReference>
<evidence type="ECO:0000256" key="1">
    <source>
        <dbReference type="ARBA" id="ARBA00007435"/>
    </source>
</evidence>
<dbReference type="PANTHER" id="PTHR34477:SF1">
    <property type="entry name" value="UPF0213 PROTEIN YHBQ"/>
    <property type="match status" value="1"/>
</dbReference>
<sequence length="94" mass="11369">MHFLYILYSKKLNRYYIGETADVSFRLKLHLDKAFSTSFTSRSDDWELVFSFQTQTKEDSLYLEKFIKRMKSKKFIEKIMGNPEILKEVLKEKK</sequence>
<gene>
    <name evidence="3" type="ORF">HU137_04085</name>
</gene>
<organism evidence="3 4">
    <name type="scientific">Moheibacter lacus</name>
    <dbReference type="NCBI Taxonomy" id="2745851"/>
    <lineage>
        <taxon>Bacteria</taxon>
        <taxon>Pseudomonadati</taxon>
        <taxon>Bacteroidota</taxon>
        <taxon>Flavobacteriia</taxon>
        <taxon>Flavobacteriales</taxon>
        <taxon>Weeksellaceae</taxon>
        <taxon>Moheibacter</taxon>
    </lineage>
</organism>
<dbReference type="SUPFAM" id="SSF82771">
    <property type="entry name" value="GIY-YIG endonuclease"/>
    <property type="match status" value="1"/>
</dbReference>
<feature type="domain" description="GIY-YIG" evidence="2">
    <location>
        <begin position="1"/>
        <end position="77"/>
    </location>
</feature>
<evidence type="ECO:0000259" key="2">
    <source>
        <dbReference type="PROSITE" id="PS50164"/>
    </source>
</evidence>
<dbReference type="InterPro" id="IPR000305">
    <property type="entry name" value="GIY-YIG_endonuc"/>
</dbReference>
<comment type="similarity">
    <text evidence="1">Belongs to the UPF0213 family.</text>
</comment>
<accession>A0A838ZI84</accession>
<dbReference type="Pfam" id="PF01541">
    <property type="entry name" value="GIY-YIG"/>
    <property type="match status" value="1"/>
</dbReference>
<dbReference type="EMBL" id="JACDZE010000001">
    <property type="protein sequence ID" value="MBA5628948.1"/>
    <property type="molecule type" value="Genomic_DNA"/>
</dbReference>
<dbReference type="PROSITE" id="PS50164">
    <property type="entry name" value="GIY_YIG"/>
    <property type="match status" value="1"/>
</dbReference>
<protein>
    <submittedName>
        <fullName evidence="3">GIY-YIG nuclease family protein</fullName>
    </submittedName>
</protein>
<evidence type="ECO:0000313" key="4">
    <source>
        <dbReference type="Proteomes" id="UP000552241"/>
    </source>
</evidence>
<dbReference type="PANTHER" id="PTHR34477">
    <property type="entry name" value="UPF0213 PROTEIN YHBQ"/>
    <property type="match status" value="1"/>
</dbReference>
<dbReference type="Gene3D" id="3.40.1440.10">
    <property type="entry name" value="GIY-YIG endonuclease"/>
    <property type="match status" value="1"/>
</dbReference>
<dbReference type="InterPro" id="IPR035901">
    <property type="entry name" value="GIY-YIG_endonuc_sf"/>
</dbReference>